<comment type="caution">
    <text evidence="1">The sequence shown here is derived from an EMBL/GenBank/DDBJ whole genome shotgun (WGS) entry which is preliminary data.</text>
</comment>
<dbReference type="EMBL" id="JADMCD010000009">
    <property type="protein sequence ID" value="MBF8642322.1"/>
    <property type="molecule type" value="Genomic_DNA"/>
</dbReference>
<reference evidence="1 2" key="1">
    <citation type="submission" date="2020-10" db="EMBL/GenBank/DDBJ databases">
        <title>Genome sequences of Pseudomonas isolates.</title>
        <authorList>
            <person name="Wessels L."/>
            <person name="Reich F."/>
            <person name="Hammerl J."/>
        </authorList>
    </citation>
    <scope>NUCLEOTIDE SEQUENCE [LARGE SCALE GENOMIC DNA]</scope>
    <source>
        <strain evidence="1 2">20-MO00624-0</strain>
    </source>
</reference>
<dbReference type="Gene3D" id="3.40.1260.10">
    <property type="entry name" value="DsrEFH-like"/>
    <property type="match status" value="1"/>
</dbReference>
<dbReference type="InterPro" id="IPR007215">
    <property type="entry name" value="Sulphur_relay_TusB/DsrH"/>
</dbReference>
<dbReference type="PANTHER" id="PTHR37526">
    <property type="entry name" value="PROTEIN TUSB"/>
    <property type="match status" value="1"/>
</dbReference>
<dbReference type="Proteomes" id="UP000626180">
    <property type="component" value="Unassembled WGS sequence"/>
</dbReference>
<dbReference type="Pfam" id="PF04077">
    <property type="entry name" value="DsrH"/>
    <property type="match status" value="1"/>
</dbReference>
<proteinExistence type="predicted"/>
<name>A0ABS0FPT3_PSELU</name>
<keyword evidence="2" id="KW-1185">Reference proteome</keyword>
<sequence length="99" mass="11147">MKTLHLILASPFQSRMLDSALPLLAEQDALLLMGDATYLLQESSRTAALLETLQTGVKGFALQEDVEARGLRETSRFEMIDYDRFVALCVAYDKIHSWP</sequence>
<dbReference type="PANTHER" id="PTHR37526:SF1">
    <property type="entry name" value="PROTEIN TUSB"/>
    <property type="match status" value="1"/>
</dbReference>
<dbReference type="SUPFAM" id="SSF75169">
    <property type="entry name" value="DsrEFH-like"/>
    <property type="match status" value="1"/>
</dbReference>
<organism evidence="1 2">
    <name type="scientific">Pseudomonas luteola</name>
    <dbReference type="NCBI Taxonomy" id="47886"/>
    <lineage>
        <taxon>Bacteria</taxon>
        <taxon>Pseudomonadati</taxon>
        <taxon>Pseudomonadota</taxon>
        <taxon>Gammaproteobacteria</taxon>
        <taxon>Pseudomonadales</taxon>
        <taxon>Pseudomonadaceae</taxon>
        <taxon>Pseudomonas</taxon>
    </lineage>
</organism>
<evidence type="ECO:0000313" key="2">
    <source>
        <dbReference type="Proteomes" id="UP000626180"/>
    </source>
</evidence>
<accession>A0ABS0FPT3</accession>
<dbReference type="RefSeq" id="WP_073450181.1">
    <property type="nucleotide sequence ID" value="NZ_FQYS01000009.1"/>
</dbReference>
<protein>
    <submittedName>
        <fullName evidence="1">Sulfurtransferase complex subunit TusB</fullName>
    </submittedName>
</protein>
<dbReference type="InterPro" id="IPR027396">
    <property type="entry name" value="DsrEFH-like"/>
</dbReference>
<dbReference type="NCBIfam" id="TIGR03011">
    <property type="entry name" value="sulf_tusB_dsrH"/>
    <property type="match status" value="1"/>
</dbReference>
<gene>
    <name evidence="1" type="primary">dsrH</name>
    <name evidence="1" type="ORF">IRZ65_16720</name>
</gene>
<evidence type="ECO:0000313" key="1">
    <source>
        <dbReference type="EMBL" id="MBF8642322.1"/>
    </source>
</evidence>